<name>A0A0P7BFG1_9HYPO</name>
<feature type="compositionally biased region" description="Polar residues" evidence="8">
    <location>
        <begin position="139"/>
        <end position="149"/>
    </location>
</feature>
<protein>
    <recommendedName>
        <fullName evidence="9">Inner centromere protein ARK-binding domain-containing protein</fullName>
    </recommendedName>
</protein>
<evidence type="ECO:0000256" key="5">
    <source>
        <dbReference type="ARBA" id="ARBA00022829"/>
    </source>
</evidence>
<dbReference type="PANTHER" id="PTHR13142">
    <property type="entry name" value="INNER CENTROMERE PROTEIN"/>
    <property type="match status" value="1"/>
</dbReference>
<sequence length="1303" mass="142897">MAAMRGPRLQVGSAAWVTEERASALQIADSEVEEFTYSAGNEFDWLNEHMASIFNENETNIAETFKTPGKLRGKTPRTVRKVQPGEPRVPLSNVFGATPTSTATRFTHQLGKSQTPRLEPGSPSPVKANSPRRNVFSPKPQSQPATQDSGYYGSQDVVSMDAHLAGVNDILHVDHATLHAPNPIPPKSPTRTIAFESPNKTFRTAEEDKTTRVLADDKGSVPASPFEAQKPTATDDAVTSPLASRHTPSSSVRAQLEPETIDEVKEIETQPDEPSPGNARSPSDGSSPIRPVVRKSSLNFASLPAREPLAAGKSAGARVSRTSHLDHNTTSYYNRHTGGKSLGNYAKQDETDDEDEDEDHDEMDVDDFPSIPTQESHETHDLAVHHNKTYTQRLQDQINMLGKSQPNGSRPSKSIHSLTSLQQPMSAASQSVQGSKSPSPKSPSPKKQEMTTTPGAFPEDDDDDWIDPPVVEAALPEPEASNTRPIFPKSNSTELMEGIHKDMVAVAEPVQVETNGSRSPLPSASPMPQRPSIFGHGKAASVSAVPTMSTYEHNDGSPLKKTVSVSNPALAMATVLENGHSQTPTKSPSRGFRDSPLKQVKNKLSSILKSSKGLLASSAAISAEGKSSILSPSTTRLGHYPAPSTESIVPKGSFDSQRMEVDSPSSRRAVSPTRPVPRRTRASVEREKEEKRREKEAMHMAEQMDKLEKAREQEREKVRVFSKEQEKIIAMEKQFASKKESEHPAPKETPKPTRTSPRKVKGQEQTVTKPTDQDVDMFDAPSTIPPPSASRSVGPGQSIRNKEIRRPGKPRKETQTKAKQAPTVIRVNTGSQHSQFQPSSSAMSASFQDTGSQSQQQLGSKASKATVQTKPSMPSLKSSTTSNGRPKALDTAARKKEQDDREAQRRREAKAEFERKRAVAQEESKKQELQRRQEAERQRKEREQAEAKKNTQRQAAIEKAKQTRAPPPAVRSQPNGPPDHSTAQDRFGSSQRDERQPARPPSRMNSGIYRQEDTGRPVSTVLSNASKAGPKRALGQDGNEAGQARHAPSYGGPQYQAKDAKRRRTSDDYTDELEMDNPPNIKGPPVRPSGAFKKDLQAKSVFQNGYSNVPQGATRDLFKATVTSQHTTQTKTAHPLDMAQISKGAIPFAPTSNSAGQPFKTPARPNGVKPPPKSALRSSPRFQNGESIELPEIMTDDEDEDDDDDAHGMTVAAWVDSPDLRRALMRQETMDPSQIFGPPAPLNMDEVFSKSKDKFHKFRARTSSANWSGADRLTEEDIRKDLAARDKMRREGGWSYELGREMM</sequence>
<feature type="region of interest" description="Disordered" evidence="8">
    <location>
        <begin position="577"/>
        <end position="596"/>
    </location>
</feature>
<evidence type="ECO:0000256" key="8">
    <source>
        <dbReference type="SAM" id="MobiDB-lite"/>
    </source>
</evidence>
<keyword evidence="11" id="KW-1185">Reference proteome</keyword>
<keyword evidence="7" id="KW-0539">Nucleus</keyword>
<feature type="compositionally biased region" description="Basic residues" evidence="8">
    <location>
        <begin position="69"/>
        <end position="80"/>
    </location>
</feature>
<evidence type="ECO:0000256" key="3">
    <source>
        <dbReference type="ARBA" id="ARBA00010042"/>
    </source>
</evidence>
<evidence type="ECO:0000256" key="7">
    <source>
        <dbReference type="ARBA" id="ARBA00023242"/>
    </source>
</evidence>
<dbReference type="Proteomes" id="UP000050424">
    <property type="component" value="Unassembled WGS sequence"/>
</dbReference>
<dbReference type="PANTHER" id="PTHR13142:SF1">
    <property type="entry name" value="INNER CENTROMERE PROTEIN"/>
    <property type="match status" value="1"/>
</dbReference>
<feature type="region of interest" description="Disordered" evidence="8">
    <location>
        <begin position="1125"/>
        <end position="1206"/>
    </location>
</feature>
<evidence type="ECO:0000256" key="4">
    <source>
        <dbReference type="ARBA" id="ARBA00022490"/>
    </source>
</evidence>
<feature type="compositionally biased region" description="Polar residues" evidence="8">
    <location>
        <begin position="1176"/>
        <end position="1186"/>
    </location>
</feature>
<gene>
    <name evidence="10" type="ORF">AK830_g7810</name>
</gene>
<proteinExistence type="inferred from homology"/>
<feature type="compositionally biased region" description="Basic and acidic residues" evidence="8">
    <location>
        <begin position="800"/>
        <end position="816"/>
    </location>
</feature>
<dbReference type="GO" id="GO:0007059">
    <property type="term" value="P:chromosome segregation"/>
    <property type="evidence" value="ECO:0007669"/>
    <property type="project" value="UniProtKB-KW"/>
</dbReference>
<feature type="compositionally biased region" description="Polar residues" evidence="8">
    <location>
        <begin position="579"/>
        <end position="588"/>
    </location>
</feature>
<feature type="domain" description="Inner centromere protein ARK-binding" evidence="9">
    <location>
        <begin position="1192"/>
        <end position="1248"/>
    </location>
</feature>
<keyword evidence="5" id="KW-0159">Chromosome partition</keyword>
<feature type="compositionally biased region" description="Acidic residues" evidence="8">
    <location>
        <begin position="1194"/>
        <end position="1205"/>
    </location>
</feature>
<feature type="compositionally biased region" description="Polar residues" evidence="8">
    <location>
        <begin position="512"/>
        <end position="522"/>
    </location>
</feature>
<feature type="compositionally biased region" description="Polar residues" evidence="8">
    <location>
        <begin position="98"/>
        <end position="116"/>
    </location>
</feature>
<evidence type="ECO:0000259" key="9">
    <source>
        <dbReference type="Pfam" id="PF03941"/>
    </source>
</evidence>
<feature type="compositionally biased region" description="Basic and acidic residues" evidence="8">
    <location>
        <begin position="892"/>
        <end position="949"/>
    </location>
</feature>
<accession>A0A0P7BFG1</accession>
<evidence type="ECO:0000256" key="1">
    <source>
        <dbReference type="ARBA" id="ARBA00004123"/>
    </source>
</evidence>
<reference evidence="10 11" key="1">
    <citation type="submission" date="2015-09" db="EMBL/GenBank/DDBJ databases">
        <title>Draft genome of a European isolate of the apple canker pathogen Neonectria ditissima.</title>
        <authorList>
            <person name="Gomez-Cortecero A."/>
            <person name="Harrison R.J."/>
            <person name="Armitage A.D."/>
        </authorList>
    </citation>
    <scope>NUCLEOTIDE SEQUENCE [LARGE SCALE GENOMIC DNA]</scope>
    <source>
        <strain evidence="10 11">R09/05</strain>
    </source>
</reference>
<evidence type="ECO:0000313" key="10">
    <source>
        <dbReference type="EMBL" id="KPM38742.1"/>
    </source>
</evidence>
<feature type="compositionally biased region" description="Basic and acidic residues" evidence="8">
    <location>
        <begin position="682"/>
        <end position="751"/>
    </location>
</feature>
<feature type="region of interest" description="Disordered" evidence="8">
    <location>
        <begin position="68"/>
        <end position="153"/>
    </location>
</feature>
<feature type="compositionally biased region" description="Low complexity" evidence="8">
    <location>
        <begin position="468"/>
        <end position="480"/>
    </location>
</feature>
<evidence type="ECO:0000256" key="6">
    <source>
        <dbReference type="ARBA" id="ARBA00023212"/>
    </source>
</evidence>
<dbReference type="STRING" id="78410.A0A0P7BFG1"/>
<keyword evidence="6" id="KW-0206">Cytoskeleton</keyword>
<evidence type="ECO:0000313" key="11">
    <source>
        <dbReference type="Proteomes" id="UP000050424"/>
    </source>
</evidence>
<dbReference type="GO" id="GO:0005634">
    <property type="term" value="C:nucleus"/>
    <property type="evidence" value="ECO:0007669"/>
    <property type="project" value="UniProtKB-SubCell"/>
</dbReference>
<feature type="compositionally biased region" description="Polar residues" evidence="8">
    <location>
        <begin position="826"/>
        <end position="884"/>
    </location>
</feature>
<feature type="region of interest" description="Disordered" evidence="8">
    <location>
        <begin position="512"/>
        <end position="539"/>
    </location>
</feature>
<feature type="compositionally biased region" description="Acidic residues" evidence="8">
    <location>
        <begin position="350"/>
        <end position="367"/>
    </location>
</feature>
<feature type="compositionally biased region" description="Basic and acidic residues" evidence="8">
    <location>
        <begin position="375"/>
        <end position="384"/>
    </location>
</feature>
<dbReference type="OrthoDB" id="6123at2759"/>
<keyword evidence="4" id="KW-0963">Cytoplasm</keyword>
<feature type="compositionally biased region" description="Polar residues" evidence="8">
    <location>
        <begin position="389"/>
        <end position="434"/>
    </location>
</feature>
<dbReference type="GO" id="GO:0005819">
    <property type="term" value="C:spindle"/>
    <property type="evidence" value="ECO:0007669"/>
    <property type="project" value="UniProtKB-SubCell"/>
</dbReference>
<feature type="compositionally biased region" description="Polar residues" evidence="8">
    <location>
        <begin position="481"/>
        <end position="490"/>
    </location>
</feature>
<feature type="compositionally biased region" description="Basic and acidic residues" evidence="8">
    <location>
        <begin position="203"/>
        <end position="219"/>
    </location>
</feature>
<feature type="region of interest" description="Disordered" evidence="8">
    <location>
        <begin position="197"/>
        <end position="490"/>
    </location>
</feature>
<evidence type="ECO:0000256" key="2">
    <source>
        <dbReference type="ARBA" id="ARBA00004186"/>
    </source>
</evidence>
<feature type="region of interest" description="Disordered" evidence="8">
    <location>
        <begin position="619"/>
        <end position="1096"/>
    </location>
</feature>
<comment type="similarity">
    <text evidence="3">Belongs to the INCENP family.</text>
</comment>
<dbReference type="EMBL" id="LKCW01000125">
    <property type="protein sequence ID" value="KPM38742.1"/>
    <property type="molecule type" value="Genomic_DNA"/>
</dbReference>
<feature type="compositionally biased region" description="Low complexity" evidence="8">
    <location>
        <begin position="663"/>
        <end position="673"/>
    </location>
</feature>
<comment type="caution">
    <text evidence="10">The sequence shown here is derived from an EMBL/GenBank/DDBJ whole genome shotgun (WGS) entry which is preliminary data.</text>
</comment>
<comment type="subcellular location">
    <subcellularLocation>
        <location evidence="2">Cytoplasm</location>
        <location evidence="2">Cytoskeleton</location>
        <location evidence="2">Spindle</location>
    </subcellularLocation>
    <subcellularLocation>
        <location evidence="1">Nucleus</location>
    </subcellularLocation>
</comment>
<dbReference type="Pfam" id="PF03941">
    <property type="entry name" value="INCENP_ARK-bind"/>
    <property type="match status" value="1"/>
</dbReference>
<dbReference type="InterPro" id="IPR005635">
    <property type="entry name" value="Inner_centromere_prot_ARK-bd"/>
</dbReference>
<organism evidence="10 11">
    <name type="scientific">Neonectria ditissima</name>
    <dbReference type="NCBI Taxonomy" id="78410"/>
    <lineage>
        <taxon>Eukaryota</taxon>
        <taxon>Fungi</taxon>
        <taxon>Dikarya</taxon>
        <taxon>Ascomycota</taxon>
        <taxon>Pezizomycotina</taxon>
        <taxon>Sordariomycetes</taxon>
        <taxon>Hypocreomycetidae</taxon>
        <taxon>Hypocreales</taxon>
        <taxon>Nectriaceae</taxon>
        <taxon>Neonectria</taxon>
    </lineage>
</organism>